<feature type="chain" id="PRO_5045611802" evidence="1">
    <location>
        <begin position="30"/>
        <end position="401"/>
    </location>
</feature>
<evidence type="ECO:0000256" key="1">
    <source>
        <dbReference type="SAM" id="SignalP"/>
    </source>
</evidence>
<accession>A0ABV4R6N6</accession>
<organism evidence="2 3">
    <name type="scientific">Actinomadura chokoriensis</name>
    <dbReference type="NCBI Taxonomy" id="454156"/>
    <lineage>
        <taxon>Bacteria</taxon>
        <taxon>Bacillati</taxon>
        <taxon>Actinomycetota</taxon>
        <taxon>Actinomycetes</taxon>
        <taxon>Streptosporangiales</taxon>
        <taxon>Thermomonosporaceae</taxon>
        <taxon>Actinomadura</taxon>
    </lineage>
</organism>
<dbReference type="RefSeq" id="WP_371944911.1">
    <property type="nucleotide sequence ID" value="NZ_JAXCEH010000026.1"/>
</dbReference>
<sequence length="401" mass="43746">MSGIMRFKIFMSMMLTPALIVSSQSTAIAAETELPTSVSLSSEPGRTTLTIGHGVDLKDAMTAVSQSEVNVLEYHFDGNGVVGGMKPDPNRTLEFNLGWAKNTIKQRYNRTPIVSNIVVSPTTSAPKVRALREKLTHAPRPVLTNSPVKLSDPIPATASKNLASIRREPQDIPEHFPSLWRGYAYPNVYAGANLRSYDNIFIFQSAVGANPTIFPSDWGMELGITTFNDSIIDRIRPFCGGDGERAHTEFWSSTYYASPGYLWTTNIPPEAAPYADSNIQLDSCQANSAELGVGYPANLHADTWYNLLVELAPGNSGNSPASASVSMLSNDCTGTPDSDCMGLNTDRQPPTGFEKVQSYVNRDRNWVIPSCAYMEEGLDSPVFAFPGGPFWKLENCPEQKG</sequence>
<keyword evidence="3" id="KW-1185">Reference proteome</keyword>
<feature type="signal peptide" evidence="1">
    <location>
        <begin position="1"/>
        <end position="29"/>
    </location>
</feature>
<proteinExistence type="predicted"/>
<protein>
    <submittedName>
        <fullName evidence="2">Uncharacterized protein</fullName>
    </submittedName>
</protein>
<comment type="caution">
    <text evidence="2">The sequence shown here is derived from an EMBL/GenBank/DDBJ whole genome shotgun (WGS) entry which is preliminary data.</text>
</comment>
<reference evidence="2 3" key="1">
    <citation type="submission" date="2023-11" db="EMBL/GenBank/DDBJ databases">
        <title>Actinomadura monticuli sp. nov., isolated from volcanic ash.</title>
        <authorList>
            <person name="Lee S.D."/>
            <person name="Yang H."/>
            <person name="Kim I.S."/>
        </authorList>
    </citation>
    <scope>NUCLEOTIDE SEQUENCE [LARGE SCALE GENOMIC DNA]</scope>
    <source>
        <strain evidence="2 3">DSM 45346</strain>
    </source>
</reference>
<dbReference type="Proteomes" id="UP001569904">
    <property type="component" value="Unassembled WGS sequence"/>
</dbReference>
<evidence type="ECO:0000313" key="2">
    <source>
        <dbReference type="EMBL" id="MFA1558034.1"/>
    </source>
</evidence>
<evidence type="ECO:0000313" key="3">
    <source>
        <dbReference type="Proteomes" id="UP001569904"/>
    </source>
</evidence>
<dbReference type="EMBL" id="JAXCEH010000026">
    <property type="protein sequence ID" value="MFA1558034.1"/>
    <property type="molecule type" value="Genomic_DNA"/>
</dbReference>
<gene>
    <name evidence="2" type="ORF">SM436_30485</name>
</gene>
<keyword evidence="1" id="KW-0732">Signal</keyword>
<name>A0ABV4R6N6_9ACTN</name>